<dbReference type="InParanoid" id="A0A6L2PMM6"/>
<dbReference type="InterPro" id="IPR039719">
    <property type="entry name" value="FBXO28"/>
</dbReference>
<evidence type="ECO:0000256" key="2">
    <source>
        <dbReference type="SAM" id="MobiDB-lite"/>
    </source>
</evidence>
<dbReference type="AlphaFoldDB" id="A0A6L2PMM6"/>
<dbReference type="Pfam" id="PF12937">
    <property type="entry name" value="F-box-like"/>
    <property type="match status" value="1"/>
</dbReference>
<dbReference type="OrthoDB" id="5860767at2759"/>
<reference evidence="5" key="1">
    <citation type="submission" date="2020-01" db="EMBL/GenBank/DDBJ databases">
        <title>Draft genome sequence of the Termite Coptotermes fromosanus.</title>
        <authorList>
            <person name="Itakura S."/>
            <person name="Yosikawa Y."/>
            <person name="Umezawa K."/>
        </authorList>
    </citation>
    <scope>NUCLEOTIDE SEQUENCE [LARGE SCALE GENOMIC DNA]</scope>
</reference>
<evidence type="ECO:0000256" key="1">
    <source>
        <dbReference type="SAM" id="Coils"/>
    </source>
</evidence>
<evidence type="ECO:0000259" key="3">
    <source>
        <dbReference type="PROSITE" id="PS50181"/>
    </source>
</evidence>
<dbReference type="EMBL" id="BLKM01000363">
    <property type="protein sequence ID" value="GFG32382.1"/>
    <property type="molecule type" value="Genomic_DNA"/>
</dbReference>
<dbReference type="Proteomes" id="UP000502823">
    <property type="component" value="Unassembled WGS sequence"/>
</dbReference>
<dbReference type="PANTHER" id="PTHR13252">
    <property type="entry name" value="F-BOX ONLY PROTEIN 28"/>
    <property type="match status" value="1"/>
</dbReference>
<comment type="caution">
    <text evidence="4">The sequence shown here is derived from an EMBL/GenBank/DDBJ whole genome shotgun (WGS) entry which is preliminary data.</text>
</comment>
<organism evidence="4 5">
    <name type="scientific">Coptotermes formosanus</name>
    <name type="common">Formosan subterranean termite</name>
    <dbReference type="NCBI Taxonomy" id="36987"/>
    <lineage>
        <taxon>Eukaryota</taxon>
        <taxon>Metazoa</taxon>
        <taxon>Ecdysozoa</taxon>
        <taxon>Arthropoda</taxon>
        <taxon>Hexapoda</taxon>
        <taxon>Insecta</taxon>
        <taxon>Pterygota</taxon>
        <taxon>Neoptera</taxon>
        <taxon>Polyneoptera</taxon>
        <taxon>Dictyoptera</taxon>
        <taxon>Blattodea</taxon>
        <taxon>Blattoidea</taxon>
        <taxon>Termitoidae</taxon>
        <taxon>Rhinotermitidae</taxon>
        <taxon>Coptotermes</taxon>
    </lineage>
</organism>
<evidence type="ECO:0000313" key="4">
    <source>
        <dbReference type="EMBL" id="GFG32382.1"/>
    </source>
</evidence>
<proteinExistence type="predicted"/>
<feature type="compositionally biased region" description="Basic and acidic residues" evidence="2">
    <location>
        <begin position="373"/>
        <end position="397"/>
    </location>
</feature>
<gene>
    <name evidence="4" type="ORF">Cfor_04362</name>
</gene>
<dbReference type="GO" id="GO:0000209">
    <property type="term" value="P:protein polyubiquitination"/>
    <property type="evidence" value="ECO:0007669"/>
    <property type="project" value="TreeGrafter"/>
</dbReference>
<dbReference type="SUPFAM" id="SSF81383">
    <property type="entry name" value="F-box domain"/>
    <property type="match status" value="1"/>
</dbReference>
<dbReference type="InterPro" id="IPR001810">
    <property type="entry name" value="F-box_dom"/>
</dbReference>
<name>A0A6L2PMM6_COPFO</name>
<dbReference type="PANTHER" id="PTHR13252:SF9">
    <property type="entry name" value="F-BOX ONLY PROTEIN 28"/>
    <property type="match status" value="1"/>
</dbReference>
<feature type="coiled-coil region" evidence="1">
    <location>
        <begin position="278"/>
        <end position="319"/>
    </location>
</feature>
<dbReference type="CDD" id="cd22100">
    <property type="entry name" value="F-box_FBXO28"/>
    <property type="match status" value="1"/>
</dbReference>
<feature type="region of interest" description="Disordered" evidence="2">
    <location>
        <begin position="361"/>
        <end position="409"/>
    </location>
</feature>
<dbReference type="InterPro" id="IPR036047">
    <property type="entry name" value="F-box-like_dom_sf"/>
</dbReference>
<feature type="domain" description="F-box" evidence="3">
    <location>
        <begin position="1"/>
        <end position="49"/>
    </location>
</feature>
<keyword evidence="1" id="KW-0175">Coiled coil</keyword>
<dbReference type="PROSITE" id="PS50181">
    <property type="entry name" value="FBOX"/>
    <property type="match status" value="1"/>
</dbReference>
<evidence type="ECO:0000313" key="5">
    <source>
        <dbReference type="Proteomes" id="UP000502823"/>
    </source>
</evidence>
<keyword evidence="5" id="KW-1185">Reference proteome</keyword>
<sequence>MLELLSLPDIVLEKILSYLTYDDIARYRIICRQFDTLCKQLLNKGFILVEKHHRHCLKAVKSQLPRRESERRSHPLARHCDILTAIETRLSILAMTFTKYIDAGLCCFIPGKVIDEIFRVLRRLKDSETPRAHEVLQELRDISSMAMEHFDEKIVPLLKHNLSSSSAHTSYSMTGTGNRSASIIMTVAPRKCHMDAMSVGSCLMSGTSTPRILGQEKLRMEFSKIHSRTKQNKESVGCLKRSVGNLSLKLKRYGARLMVQSAKIMQQQAKLTEQDTKLAEQATKLTEQEAQIAELKRHLEEWDHKFADLTAELSRAREESGAITEAGTSHEVEGRVARNMLPVGSTEAEGRIGWRKVRTSTVVSSDVTAPGQEEDRDRNATMKRKAEPDNCKVDLAKKAKAQTSDEVSK</sequence>
<protein>
    <recommendedName>
        <fullName evidence="3">F-box domain-containing protein</fullName>
    </recommendedName>
</protein>
<accession>A0A6L2PMM6</accession>